<organism evidence="1 2">
    <name type="scientific">Algoriphagus oliviformis</name>
    <dbReference type="NCBI Taxonomy" id="2811231"/>
    <lineage>
        <taxon>Bacteria</taxon>
        <taxon>Pseudomonadati</taxon>
        <taxon>Bacteroidota</taxon>
        <taxon>Cytophagia</taxon>
        <taxon>Cytophagales</taxon>
        <taxon>Cyclobacteriaceae</taxon>
        <taxon>Algoriphagus</taxon>
    </lineage>
</organism>
<sequence length="176" mass="19851">MKKSPINERSQGMFSAVHDYLKGLTQVIRFGFQGEANGARHAYHACVSFTRMNCFSLTGQEYQIDPALFKISRGTLMGPENPKAERTSEGVMFTWKDNSWTSSAKPQDIAFLVIHNPKQKIAYCEEMGSTRSQEEHLLSYKFGNSGGEWHAYLAFSQENPRAKKLILSDSVYLGIV</sequence>
<comment type="caution">
    <text evidence="1">The sequence shown here is derived from an EMBL/GenBank/DDBJ whole genome shotgun (WGS) entry which is preliminary data.</text>
</comment>
<dbReference type="EMBL" id="JAFKCT010000009">
    <property type="protein sequence ID" value="MBN7813011.1"/>
    <property type="molecule type" value="Genomic_DNA"/>
</dbReference>
<evidence type="ECO:0000313" key="2">
    <source>
        <dbReference type="Proteomes" id="UP000664317"/>
    </source>
</evidence>
<dbReference type="InterPro" id="IPR046233">
    <property type="entry name" value="DUF6266"/>
</dbReference>
<name>A0ABS3C8X8_9BACT</name>
<accession>A0ABS3C8X8</accession>
<reference evidence="1 2" key="1">
    <citation type="submission" date="2021-03" db="EMBL/GenBank/DDBJ databases">
        <title>novel species isolated from a fishpond in China.</title>
        <authorList>
            <person name="Lu H."/>
            <person name="Cai Z."/>
        </authorList>
    </citation>
    <scope>NUCLEOTIDE SEQUENCE [LARGE SCALE GENOMIC DNA]</scope>
    <source>
        <strain evidence="1 2">H41</strain>
    </source>
</reference>
<evidence type="ECO:0000313" key="1">
    <source>
        <dbReference type="EMBL" id="MBN7813011.1"/>
    </source>
</evidence>
<keyword evidence="2" id="KW-1185">Reference proteome</keyword>
<dbReference type="Proteomes" id="UP000664317">
    <property type="component" value="Unassembled WGS sequence"/>
</dbReference>
<protein>
    <submittedName>
        <fullName evidence="1">Uncharacterized protein</fullName>
    </submittedName>
</protein>
<dbReference type="Pfam" id="PF19781">
    <property type="entry name" value="DUF6266"/>
    <property type="match status" value="1"/>
</dbReference>
<gene>
    <name evidence="1" type="ORF">J0A68_18790</name>
</gene>
<proteinExistence type="predicted"/>